<feature type="transmembrane region" description="Helical" evidence="11">
    <location>
        <begin position="1207"/>
        <end position="1229"/>
    </location>
</feature>
<evidence type="ECO:0000259" key="12">
    <source>
        <dbReference type="PROSITE" id="PS50893"/>
    </source>
</evidence>
<evidence type="ECO:0000256" key="10">
    <source>
        <dbReference type="SAM" id="MobiDB-lite"/>
    </source>
</evidence>
<reference evidence="14 15" key="1">
    <citation type="submission" date="2023-08" db="EMBL/GenBank/DDBJ databases">
        <title>A Necator americanus chromosomal reference genome.</title>
        <authorList>
            <person name="Ilik V."/>
            <person name="Petrzelkova K.J."/>
            <person name="Pardy F."/>
            <person name="Fuh T."/>
            <person name="Niatou-Singa F.S."/>
            <person name="Gouil Q."/>
            <person name="Baker L."/>
            <person name="Ritchie M.E."/>
            <person name="Jex A.R."/>
            <person name="Gazzola D."/>
            <person name="Li H."/>
            <person name="Toshio Fujiwara R."/>
            <person name="Zhan B."/>
            <person name="Aroian R.V."/>
            <person name="Pafco B."/>
            <person name="Schwarz E.M."/>
        </authorList>
    </citation>
    <scope>NUCLEOTIDE SEQUENCE [LARGE SCALE GENOMIC DNA]</scope>
    <source>
        <strain evidence="14 15">Aroian</strain>
        <tissue evidence="14">Whole animal</tissue>
    </source>
</reference>
<accession>A0ABR1CMG7</accession>
<dbReference type="PROSITE" id="PS50893">
    <property type="entry name" value="ABC_TRANSPORTER_2"/>
    <property type="match status" value="2"/>
</dbReference>
<proteinExistence type="inferred from homology"/>
<feature type="domain" description="ABC transporter" evidence="12">
    <location>
        <begin position="300"/>
        <end position="535"/>
    </location>
</feature>
<dbReference type="Gene3D" id="3.40.50.300">
    <property type="entry name" value="P-loop containing nucleotide triphosphate hydrolases"/>
    <property type="match status" value="3"/>
</dbReference>
<dbReference type="Gene3D" id="1.20.1560.10">
    <property type="entry name" value="ABC transporter type 1, transmembrane domain"/>
    <property type="match status" value="3"/>
</dbReference>
<comment type="similarity">
    <text evidence="2">Belongs to the ABC transporter superfamily. ABCB family. Multidrug resistance exporter (TC 3.A.1.201) subfamily.</text>
</comment>
<keyword evidence="5" id="KW-0677">Repeat</keyword>
<feature type="transmembrane region" description="Helical" evidence="11">
    <location>
        <begin position="737"/>
        <end position="757"/>
    </location>
</feature>
<dbReference type="PROSITE" id="PS00211">
    <property type="entry name" value="ABC_TRANSPORTER_1"/>
    <property type="match status" value="2"/>
</dbReference>
<feature type="region of interest" description="Disordered" evidence="10">
    <location>
        <begin position="1237"/>
        <end position="1300"/>
    </location>
</feature>
<evidence type="ECO:0000313" key="15">
    <source>
        <dbReference type="Proteomes" id="UP001303046"/>
    </source>
</evidence>
<dbReference type="PANTHER" id="PTHR43394:SF11">
    <property type="entry name" value="ATP-BINDING CASSETTE TRANSPORTER"/>
    <property type="match status" value="1"/>
</dbReference>
<dbReference type="InterPro" id="IPR003439">
    <property type="entry name" value="ABC_transporter-like_ATP-bd"/>
</dbReference>
<feature type="domain" description="ABC transporter" evidence="12">
    <location>
        <begin position="935"/>
        <end position="1203"/>
    </location>
</feature>
<evidence type="ECO:0008006" key="16">
    <source>
        <dbReference type="Google" id="ProtNLM"/>
    </source>
</evidence>
<dbReference type="InterPro" id="IPR011527">
    <property type="entry name" value="ABC1_TM_dom"/>
</dbReference>
<keyword evidence="6" id="KW-0547">Nucleotide-binding</keyword>
<feature type="transmembrane region" description="Helical" evidence="11">
    <location>
        <begin position="851"/>
        <end position="871"/>
    </location>
</feature>
<dbReference type="CDD" id="cd18577">
    <property type="entry name" value="ABC_6TM_Pgp_ABCB1_D1_like"/>
    <property type="match status" value="1"/>
</dbReference>
<sequence length="1300" mass="143352">MEPKETLDAEPISVRELFRFASPRDVCYFAIGTGCALLGGAIQPFVLILGGWITTVYLSPEKKVGNDQFWNDVMLYVTCLGIAGTGAFVTSFLQSLFLHRGCLNVVDTIRNEYLSAVLRQDAAWFDVNPSGVITAQLNDSIARIQDGMGDKLGLLVRGFSMFFSSAIVCCLISWQVTLISLTIGPISAMTLAMLGKVNAVSISKAMKSLTVAATICEESVMNVRTVQSCNGQEQMTKVWMLWILPWTRRAPGGCSALRPHMMALLKARVSAAIIYHTIDQTTANDSKSRDLEKEIVAGHVVFDNVHFTYPTRDKAVLDGLSWEARAGEKIALVGPSGCGKSTSIALLTQLYQANNGRITIDGVDLHEMDVSALRKRIGIVQQEPQLFNGTIKENISLNREDVDDARIKRASETANATKFIEKLQNGFDTFIGPGGVTLSGGQKQRIAIARAIVTDPCILFLDEATSALDASNEKIVQTALEQAAKGRTTITIAHRLGAIKNVGKIFVIEQGKVVEAGSHSELLARNGTYAKLIRTQEFDDVIDDSGTSEKANDLPTEHRYNRSSVIFKKSEVATHPSMRSLATGCISSNYPTYPTNSKISSGLLMTYRSLEGSYLLALCSLIVAFVRALELPGLGLAYLCAFKALQMSEDTYWVYAIYAFLVSLGCGLLIWLSQCLSFFFSGWLGERVMDNLKIRVLRSLLHRPMCYFDSKETSPASCVASILQHSPNAMAALDYRFMTNLSNMFSSVIGICIAFSFSWHLGILGTALSSALLILALLNIRISYKCHEKMDREDSSAELAVEIVERARTIQLAAIEKGYLEKYHQQRLKSVLYDRRIGLVDSINFAITQSFVFFCDLSCYVLGTYLIYNGLYDTERVFFAFLGAQFSGWSIMYSAPYFPDLIKADGSARVLFEMVGEQSAKSYESGAQPAISGNVKLADVKFFYPARPDLNVINGLSLAAEHGESIALVGPSGCGKSTVVSLLQRFYEAQQGSVCIDDKKIDDINMCYLRSRVTLVGQEPVLFKEHCNHSLRRNIFEQTFNQVDPASRNESIHNFKSSILDNVMLGVDGCSREDAVAACHMANANKFIELLPEAYDTDVGEEGHLLSGGQKQRIAIARALVRKPQILLLDEATSALDTQNEQIVQQALNDAKVDRTTIIIAHRLNSVQHCDRIFYIENGKVVESGTHTSLLQVNGKYARLSFLRMPLLTFVLCALTQLSILIPTMSMLFCSRLHRTKAGGSSSEDKGKDDMVLPPRVSFKENGEMVLDHRSEKSHRRSQRANGGESEPKNRKNGLHSSTL</sequence>
<feature type="transmembrane region" description="Helical" evidence="11">
    <location>
        <begin position="26"/>
        <end position="53"/>
    </location>
</feature>
<dbReference type="SUPFAM" id="SSF52540">
    <property type="entry name" value="P-loop containing nucleoside triphosphate hydrolases"/>
    <property type="match status" value="2"/>
</dbReference>
<dbReference type="InterPro" id="IPR039421">
    <property type="entry name" value="Type_1_exporter"/>
</dbReference>
<feature type="transmembrane region" description="Helical" evidence="11">
    <location>
        <begin position="612"/>
        <end position="629"/>
    </location>
</feature>
<protein>
    <recommendedName>
        <fullName evidence="16">ABC transporter, ATP-binding protein</fullName>
    </recommendedName>
</protein>
<evidence type="ECO:0000256" key="9">
    <source>
        <dbReference type="ARBA" id="ARBA00023136"/>
    </source>
</evidence>
<evidence type="ECO:0000256" key="1">
    <source>
        <dbReference type="ARBA" id="ARBA00004141"/>
    </source>
</evidence>
<evidence type="ECO:0000256" key="5">
    <source>
        <dbReference type="ARBA" id="ARBA00022737"/>
    </source>
</evidence>
<feature type="transmembrane region" description="Helical" evidence="11">
    <location>
        <begin position="652"/>
        <end position="685"/>
    </location>
</feature>
<feature type="compositionally biased region" description="Basic and acidic residues" evidence="10">
    <location>
        <begin position="1258"/>
        <end position="1271"/>
    </location>
</feature>
<dbReference type="Pfam" id="PF00005">
    <property type="entry name" value="ABC_tran"/>
    <property type="match status" value="2"/>
</dbReference>
<evidence type="ECO:0000256" key="3">
    <source>
        <dbReference type="ARBA" id="ARBA00022448"/>
    </source>
</evidence>
<feature type="domain" description="ABC transmembrane type-1" evidence="13">
    <location>
        <begin position="30"/>
        <end position="239"/>
    </location>
</feature>
<evidence type="ECO:0000259" key="13">
    <source>
        <dbReference type="PROSITE" id="PS50929"/>
    </source>
</evidence>
<keyword evidence="3" id="KW-0813">Transport</keyword>
<comment type="caution">
    <text evidence="14">The sequence shown here is derived from an EMBL/GenBank/DDBJ whole genome shotgun (WGS) entry which is preliminary data.</text>
</comment>
<evidence type="ECO:0000256" key="11">
    <source>
        <dbReference type="SAM" id="Phobius"/>
    </source>
</evidence>
<evidence type="ECO:0000256" key="4">
    <source>
        <dbReference type="ARBA" id="ARBA00022692"/>
    </source>
</evidence>
<evidence type="ECO:0000256" key="2">
    <source>
        <dbReference type="ARBA" id="ARBA00007577"/>
    </source>
</evidence>
<evidence type="ECO:0000256" key="8">
    <source>
        <dbReference type="ARBA" id="ARBA00022989"/>
    </source>
</evidence>
<evidence type="ECO:0000256" key="7">
    <source>
        <dbReference type="ARBA" id="ARBA00022840"/>
    </source>
</evidence>
<dbReference type="InterPro" id="IPR017871">
    <property type="entry name" value="ABC_transporter-like_CS"/>
</dbReference>
<keyword evidence="9 11" id="KW-0472">Membrane</keyword>
<organism evidence="14 15">
    <name type="scientific">Necator americanus</name>
    <name type="common">Human hookworm</name>
    <dbReference type="NCBI Taxonomy" id="51031"/>
    <lineage>
        <taxon>Eukaryota</taxon>
        <taxon>Metazoa</taxon>
        <taxon>Ecdysozoa</taxon>
        <taxon>Nematoda</taxon>
        <taxon>Chromadorea</taxon>
        <taxon>Rhabditida</taxon>
        <taxon>Rhabditina</taxon>
        <taxon>Rhabditomorpha</taxon>
        <taxon>Strongyloidea</taxon>
        <taxon>Ancylostomatidae</taxon>
        <taxon>Bunostominae</taxon>
        <taxon>Necator</taxon>
    </lineage>
</organism>
<dbReference type="Pfam" id="PF00664">
    <property type="entry name" value="ABC_membrane"/>
    <property type="match status" value="2"/>
</dbReference>
<feature type="transmembrane region" description="Helical" evidence="11">
    <location>
        <begin position="180"/>
        <end position="199"/>
    </location>
</feature>
<feature type="transmembrane region" description="Helical" evidence="11">
    <location>
        <begin position="763"/>
        <end position="782"/>
    </location>
</feature>
<keyword evidence="15" id="KW-1185">Reference proteome</keyword>
<feature type="domain" description="ABC transmembrane type-1" evidence="13">
    <location>
        <begin position="615"/>
        <end position="903"/>
    </location>
</feature>
<name>A0ABR1CMG7_NECAM</name>
<dbReference type="PANTHER" id="PTHR43394">
    <property type="entry name" value="ATP-DEPENDENT PERMEASE MDL1, MITOCHONDRIAL"/>
    <property type="match status" value="1"/>
</dbReference>
<feature type="transmembrane region" description="Helical" evidence="11">
    <location>
        <begin position="154"/>
        <end position="174"/>
    </location>
</feature>
<keyword evidence="8 11" id="KW-1133">Transmembrane helix</keyword>
<keyword evidence="4 11" id="KW-0812">Transmembrane</keyword>
<comment type="subcellular location">
    <subcellularLocation>
        <location evidence="1">Membrane</location>
        <topology evidence="1">Multi-pass membrane protein</topology>
    </subcellularLocation>
</comment>
<dbReference type="SMART" id="SM00382">
    <property type="entry name" value="AAA"/>
    <property type="match status" value="2"/>
</dbReference>
<dbReference type="InterPro" id="IPR036640">
    <property type="entry name" value="ABC1_TM_sf"/>
</dbReference>
<feature type="transmembrane region" description="Helical" evidence="11">
    <location>
        <begin position="73"/>
        <end position="93"/>
    </location>
</feature>
<dbReference type="InterPro" id="IPR003593">
    <property type="entry name" value="AAA+_ATPase"/>
</dbReference>
<evidence type="ECO:0000256" key="6">
    <source>
        <dbReference type="ARBA" id="ARBA00022741"/>
    </source>
</evidence>
<gene>
    <name evidence="14" type="primary">Necator_chrII.g8791</name>
    <name evidence="14" type="ORF">RB195_020996</name>
</gene>
<dbReference type="Proteomes" id="UP001303046">
    <property type="component" value="Unassembled WGS sequence"/>
</dbReference>
<keyword evidence="7" id="KW-0067">ATP-binding</keyword>
<dbReference type="PROSITE" id="PS50929">
    <property type="entry name" value="ABC_TM1F"/>
    <property type="match status" value="2"/>
</dbReference>
<dbReference type="InterPro" id="IPR027417">
    <property type="entry name" value="P-loop_NTPase"/>
</dbReference>
<dbReference type="SUPFAM" id="SSF90123">
    <property type="entry name" value="ABC transporter transmembrane region"/>
    <property type="match status" value="2"/>
</dbReference>
<evidence type="ECO:0000313" key="14">
    <source>
        <dbReference type="EMBL" id="KAK6739285.1"/>
    </source>
</evidence>
<dbReference type="EMBL" id="JAVFWL010000002">
    <property type="protein sequence ID" value="KAK6739285.1"/>
    <property type="molecule type" value="Genomic_DNA"/>
</dbReference>